<dbReference type="InterPro" id="IPR016599">
    <property type="entry name" value="UCP012569"/>
</dbReference>
<feature type="domain" description="YvlB/LiaX N-terminal" evidence="3">
    <location>
        <begin position="5"/>
        <end position="36"/>
    </location>
</feature>
<dbReference type="Pfam" id="PF13349">
    <property type="entry name" value="DUF4097"/>
    <property type="match status" value="1"/>
</dbReference>
<name>A0ABW4LWW8_9BACI</name>
<dbReference type="Proteomes" id="UP001597214">
    <property type="component" value="Unassembled WGS sequence"/>
</dbReference>
<reference evidence="5" key="1">
    <citation type="journal article" date="2019" name="Int. J. Syst. Evol. Microbiol.">
        <title>The Global Catalogue of Microorganisms (GCM) 10K type strain sequencing project: providing services to taxonomists for standard genome sequencing and annotation.</title>
        <authorList>
            <consortium name="The Broad Institute Genomics Platform"/>
            <consortium name="The Broad Institute Genome Sequencing Center for Infectious Disease"/>
            <person name="Wu L."/>
            <person name="Ma J."/>
        </authorList>
    </citation>
    <scope>NUCLEOTIDE SEQUENCE [LARGE SCALE GENOMIC DNA]</scope>
    <source>
        <strain evidence="5">CCUG 49339</strain>
    </source>
</reference>
<dbReference type="EMBL" id="JBHUEM010000054">
    <property type="protein sequence ID" value="MFD1739364.1"/>
    <property type="molecule type" value="Genomic_DNA"/>
</dbReference>
<sequence>MAVTEQRKRILKMVEEGKLSAEEALILIENLEKDEQAVLEKEEEILAELSTEVKWEEQSQQDKGKTTKTTSVKDSVFDFVDKALKKIKTLDLDFNFGTSISVQHIFQHSNVYLTDIEIDIANGSVKLQPWDETDVRIECDAKVYQVESQDEARKTFLEDVLFSIEGGKLRYSVQKKKLKVNSTLYLPRTEFEKVIIRLFNGKIDGESLLVKEFKAKTANGKITLANLNTKKFEVETANGHITATNLTSEKVEAETINGTIKIDGEFSKADLQSFNGNVICSISNSTCDALFIKSTTGNVDLFVPKDRAIHGELKSNIGNFQVEIPKVDRKEEKSEIVQKYLKFVTPNTNEQEPLLIDVDTKTGSIVVKEKGGI</sequence>
<evidence type="ECO:0000313" key="5">
    <source>
        <dbReference type="Proteomes" id="UP001597214"/>
    </source>
</evidence>
<dbReference type="RefSeq" id="WP_377930593.1">
    <property type="nucleotide sequence ID" value="NZ_JBHUEM010000054.1"/>
</dbReference>
<accession>A0ABW4LWW8</accession>
<dbReference type="PANTHER" id="PTHR34094">
    <property type="match status" value="1"/>
</dbReference>
<dbReference type="InterPro" id="IPR025164">
    <property type="entry name" value="Toastrack_DUF4097"/>
</dbReference>
<evidence type="ECO:0000256" key="1">
    <source>
        <dbReference type="SAM" id="Coils"/>
    </source>
</evidence>
<feature type="coiled-coil region" evidence="1">
    <location>
        <begin position="21"/>
        <end position="59"/>
    </location>
</feature>
<keyword evidence="5" id="KW-1185">Reference proteome</keyword>
<feature type="domain" description="DUF4097" evidence="2">
    <location>
        <begin position="116"/>
        <end position="337"/>
    </location>
</feature>
<keyword evidence="1" id="KW-0175">Coiled coil</keyword>
<dbReference type="PANTHER" id="PTHR34094:SF1">
    <property type="entry name" value="PROTEIN FAM185A"/>
    <property type="match status" value="1"/>
</dbReference>
<dbReference type="InterPro" id="IPR053959">
    <property type="entry name" value="YvlB/LiaX_N"/>
</dbReference>
<comment type="caution">
    <text evidence="4">The sequence shown here is derived from an EMBL/GenBank/DDBJ whole genome shotgun (WGS) entry which is preliminary data.</text>
</comment>
<dbReference type="Pfam" id="PF22746">
    <property type="entry name" value="SHOCT-like_DUF2089-C"/>
    <property type="match status" value="1"/>
</dbReference>
<evidence type="ECO:0000259" key="2">
    <source>
        <dbReference type="Pfam" id="PF13349"/>
    </source>
</evidence>
<protein>
    <submittedName>
        <fullName evidence="4">DUF4097 domain-containing protein</fullName>
    </submittedName>
</protein>
<gene>
    <name evidence="4" type="ORF">ACFSCX_23050</name>
</gene>
<evidence type="ECO:0000313" key="4">
    <source>
        <dbReference type="EMBL" id="MFD1739364.1"/>
    </source>
</evidence>
<dbReference type="PIRSF" id="PIRSF012569">
    <property type="entry name" value="UCP012569"/>
    <property type="match status" value="1"/>
</dbReference>
<evidence type="ECO:0000259" key="3">
    <source>
        <dbReference type="Pfam" id="PF22746"/>
    </source>
</evidence>
<organism evidence="4 5">
    <name type="scientific">Bacillus salitolerans</name>
    <dbReference type="NCBI Taxonomy" id="1437434"/>
    <lineage>
        <taxon>Bacteria</taxon>
        <taxon>Bacillati</taxon>
        <taxon>Bacillota</taxon>
        <taxon>Bacilli</taxon>
        <taxon>Bacillales</taxon>
        <taxon>Bacillaceae</taxon>
        <taxon>Bacillus</taxon>
    </lineage>
</organism>
<proteinExistence type="predicted"/>